<gene>
    <name evidence="11" type="ORF">SAMN04515673_109104</name>
</gene>
<feature type="transmembrane region" description="Helical" evidence="8">
    <location>
        <begin position="330"/>
        <end position="359"/>
    </location>
</feature>
<evidence type="ECO:0000313" key="11">
    <source>
        <dbReference type="EMBL" id="SFR15231.1"/>
    </source>
</evidence>
<dbReference type="InterPro" id="IPR011925">
    <property type="entry name" value="LolCE_TM"/>
</dbReference>
<dbReference type="GO" id="GO:0044874">
    <property type="term" value="P:lipoprotein localization to outer membrane"/>
    <property type="evidence" value="ECO:0007669"/>
    <property type="project" value="TreeGrafter"/>
</dbReference>
<evidence type="ECO:0000256" key="5">
    <source>
        <dbReference type="ARBA" id="ARBA00022692"/>
    </source>
</evidence>
<sequence length="428" mass="46301">MGRSPAPFAAFEWLIAWRYLRARRAEGGVSVMTWISLIGITLAVMALIATLSVRAGFRAEFVDTILGANAHVTVYTTGEVNAQGAIDRRITDYDAMAARLAEVPGVTRAAPILRGQVMANLRDNNAGVEVYGITPADLAGLRRIVDPETSEGDLARFEEGVAIGSGVARELGAGLGDRIRIISPNGVRTAFGTSPRSKSYDVTYIFTAGRYDIDRTRVYMPLEEAQVYFNKPGAVDEIEVLIEEPEAVDEMLLPLLDAGGPEALIWTWRDSAGAFLRALEIEDNVMFIIMAILVLIASMNIVSGLVMLVKNKGRDIGILRTMGLTEGAVLRVFFICGAFTGLIGTALGVLLGCLFAIYIDPIFAFVNYLSGGGVWDPQIRGIYAIPARLEFGDVVSAVALSLGLSFIVTIFPARRAARMNPVEALRYE</sequence>
<evidence type="ECO:0000256" key="2">
    <source>
        <dbReference type="ARBA" id="ARBA00005236"/>
    </source>
</evidence>
<dbReference type="GO" id="GO:0042953">
    <property type="term" value="P:lipoprotein transport"/>
    <property type="evidence" value="ECO:0007669"/>
    <property type="project" value="InterPro"/>
</dbReference>
<dbReference type="AlphaFoldDB" id="A0A1I6ECD1"/>
<keyword evidence="6 8" id="KW-1133">Transmembrane helix</keyword>
<comment type="similarity">
    <text evidence="2">Belongs to the ABC-4 integral membrane protein family. LolC/E subfamily.</text>
</comment>
<protein>
    <submittedName>
        <fullName evidence="11">Lipoprotein-releasing system permease protein</fullName>
    </submittedName>
</protein>
<dbReference type="InterPro" id="IPR025857">
    <property type="entry name" value="MacB_PCD"/>
</dbReference>
<keyword evidence="11" id="KW-0449">Lipoprotein</keyword>
<keyword evidence="12" id="KW-1185">Reference proteome</keyword>
<feature type="transmembrane region" description="Helical" evidence="8">
    <location>
        <begin position="31"/>
        <end position="53"/>
    </location>
</feature>
<evidence type="ECO:0000256" key="3">
    <source>
        <dbReference type="ARBA" id="ARBA00022448"/>
    </source>
</evidence>
<evidence type="ECO:0000259" key="9">
    <source>
        <dbReference type="Pfam" id="PF02687"/>
    </source>
</evidence>
<dbReference type="Pfam" id="PF02687">
    <property type="entry name" value="FtsX"/>
    <property type="match status" value="1"/>
</dbReference>
<evidence type="ECO:0000256" key="6">
    <source>
        <dbReference type="ARBA" id="ARBA00022989"/>
    </source>
</evidence>
<evidence type="ECO:0000313" key="12">
    <source>
        <dbReference type="Proteomes" id="UP000199302"/>
    </source>
</evidence>
<keyword evidence="7 8" id="KW-0472">Membrane</keyword>
<keyword evidence="4" id="KW-1003">Cell membrane</keyword>
<reference evidence="11 12" key="1">
    <citation type="submission" date="2016-10" db="EMBL/GenBank/DDBJ databases">
        <authorList>
            <person name="de Groot N.N."/>
        </authorList>
    </citation>
    <scope>NUCLEOTIDE SEQUENCE [LARGE SCALE GENOMIC DNA]</scope>
    <source>
        <strain evidence="12">KMM 9023,NRIC 0796,JCM 17311,KCTC 23692</strain>
    </source>
</reference>
<organism evidence="11 12">
    <name type="scientific">Poseidonocella sedimentorum</name>
    <dbReference type="NCBI Taxonomy" id="871652"/>
    <lineage>
        <taxon>Bacteria</taxon>
        <taxon>Pseudomonadati</taxon>
        <taxon>Pseudomonadota</taxon>
        <taxon>Alphaproteobacteria</taxon>
        <taxon>Rhodobacterales</taxon>
        <taxon>Roseobacteraceae</taxon>
        <taxon>Poseidonocella</taxon>
    </lineage>
</organism>
<dbReference type="RefSeq" id="WP_092081636.1">
    <property type="nucleotide sequence ID" value="NZ_FOYI01000009.1"/>
</dbReference>
<dbReference type="PANTHER" id="PTHR30489:SF0">
    <property type="entry name" value="LIPOPROTEIN-RELEASING SYSTEM TRANSMEMBRANE PROTEIN LOLE"/>
    <property type="match status" value="1"/>
</dbReference>
<evidence type="ECO:0000259" key="10">
    <source>
        <dbReference type="Pfam" id="PF12704"/>
    </source>
</evidence>
<feature type="transmembrane region" description="Helical" evidence="8">
    <location>
        <begin position="285"/>
        <end position="309"/>
    </location>
</feature>
<evidence type="ECO:0000256" key="4">
    <source>
        <dbReference type="ARBA" id="ARBA00022475"/>
    </source>
</evidence>
<comment type="subcellular location">
    <subcellularLocation>
        <location evidence="1">Cell membrane</location>
        <topology evidence="1">Multi-pass membrane protein</topology>
    </subcellularLocation>
</comment>
<evidence type="ECO:0000256" key="1">
    <source>
        <dbReference type="ARBA" id="ARBA00004651"/>
    </source>
</evidence>
<keyword evidence="3" id="KW-0813">Transport</keyword>
<dbReference type="GO" id="GO:0098797">
    <property type="term" value="C:plasma membrane protein complex"/>
    <property type="evidence" value="ECO:0007669"/>
    <property type="project" value="TreeGrafter"/>
</dbReference>
<dbReference type="Proteomes" id="UP000199302">
    <property type="component" value="Unassembled WGS sequence"/>
</dbReference>
<dbReference type="PANTHER" id="PTHR30489">
    <property type="entry name" value="LIPOPROTEIN-RELEASING SYSTEM TRANSMEMBRANE PROTEIN LOLE"/>
    <property type="match status" value="1"/>
</dbReference>
<dbReference type="NCBIfam" id="TIGR02212">
    <property type="entry name" value="lolCE"/>
    <property type="match status" value="1"/>
</dbReference>
<dbReference type="OrthoDB" id="9808461at2"/>
<dbReference type="InterPro" id="IPR003838">
    <property type="entry name" value="ABC3_permease_C"/>
</dbReference>
<feature type="domain" description="MacB-like periplasmic core" evidence="10">
    <location>
        <begin position="33"/>
        <end position="250"/>
    </location>
</feature>
<dbReference type="Pfam" id="PF12704">
    <property type="entry name" value="MacB_PCD"/>
    <property type="match status" value="1"/>
</dbReference>
<accession>A0A1I6ECD1</accession>
<evidence type="ECO:0000256" key="7">
    <source>
        <dbReference type="ARBA" id="ARBA00023136"/>
    </source>
</evidence>
<name>A0A1I6ECD1_9RHOB</name>
<keyword evidence="5 8" id="KW-0812">Transmembrane</keyword>
<dbReference type="STRING" id="871652.SAMN04515673_109104"/>
<dbReference type="InterPro" id="IPR051447">
    <property type="entry name" value="Lipoprotein-release_system"/>
</dbReference>
<dbReference type="EMBL" id="FOYI01000009">
    <property type="protein sequence ID" value="SFR15231.1"/>
    <property type="molecule type" value="Genomic_DNA"/>
</dbReference>
<evidence type="ECO:0000256" key="8">
    <source>
        <dbReference type="SAM" id="Phobius"/>
    </source>
</evidence>
<feature type="transmembrane region" description="Helical" evidence="8">
    <location>
        <begin position="394"/>
        <end position="413"/>
    </location>
</feature>
<proteinExistence type="inferred from homology"/>
<feature type="domain" description="ABC3 transporter permease C-terminal" evidence="9">
    <location>
        <begin position="287"/>
        <end position="421"/>
    </location>
</feature>